<dbReference type="InterPro" id="IPR000014">
    <property type="entry name" value="PAS"/>
</dbReference>
<dbReference type="EMBL" id="QRUP01000006">
    <property type="protein sequence ID" value="RGR75006.1"/>
    <property type="molecule type" value="Genomic_DNA"/>
</dbReference>
<dbReference type="InterPro" id="IPR029787">
    <property type="entry name" value="Nucleotide_cyclase"/>
</dbReference>
<dbReference type="Pfam" id="PF00563">
    <property type="entry name" value="EAL"/>
    <property type="match status" value="1"/>
</dbReference>
<gene>
    <name evidence="4" type="ORF">DWY25_06175</name>
</gene>
<dbReference type="InterPro" id="IPR035919">
    <property type="entry name" value="EAL_sf"/>
</dbReference>
<evidence type="ECO:0000259" key="1">
    <source>
        <dbReference type="PROSITE" id="PS50113"/>
    </source>
</evidence>
<dbReference type="AlphaFoldDB" id="A0A412G396"/>
<dbReference type="InterPro" id="IPR001633">
    <property type="entry name" value="EAL_dom"/>
</dbReference>
<dbReference type="CDD" id="cd00130">
    <property type="entry name" value="PAS"/>
    <property type="match status" value="1"/>
</dbReference>
<keyword evidence="5" id="KW-1185">Reference proteome</keyword>
<feature type="domain" description="PAC" evidence="1">
    <location>
        <begin position="526"/>
        <end position="578"/>
    </location>
</feature>
<dbReference type="GeneID" id="83014990"/>
<dbReference type="PROSITE" id="PS50887">
    <property type="entry name" value="GGDEF"/>
    <property type="match status" value="2"/>
</dbReference>
<comment type="caution">
    <text evidence="4">The sequence shown here is derived from an EMBL/GenBank/DDBJ whole genome shotgun (WGS) entry which is preliminary data.</text>
</comment>
<dbReference type="SMART" id="SM00052">
    <property type="entry name" value="EAL"/>
    <property type="match status" value="1"/>
</dbReference>
<dbReference type="InterPro" id="IPR013655">
    <property type="entry name" value="PAS_fold_3"/>
</dbReference>
<dbReference type="NCBIfam" id="TIGR00254">
    <property type="entry name" value="GGDEF"/>
    <property type="match status" value="2"/>
</dbReference>
<dbReference type="Proteomes" id="UP000284178">
    <property type="component" value="Unassembled WGS sequence"/>
</dbReference>
<dbReference type="InterPro" id="IPR001610">
    <property type="entry name" value="PAC"/>
</dbReference>
<sequence>MTASSFSNEQNSTPFAADCADLIEFLRARDGQSQVQALSRILKPFGFQTLTLYRLLFSDWESWSEDPAPAPKISPEEMNQIQEILKNCDLYIKNDELWTSLQTQPETLLYWRREEKEWKETELTFIRQLRQYTATYSSSLDNRQNEIRFFHEIMDQMPTHLWIADAQTHEILFMNQAMKDDFQLASPEGQPCWKVLQRGMNGPCRFCPLPTLAAQSDQKLPHTQGERKNTLNQRIYRNRDSLIHWIDGRLVHFQHAIDVTESHRLRLDADTDELTLIPNRRAGLRTLDELLEQVGQGQLSITAAMLDIDQLKVVNDQFGHREGDVLIRQISRTLTGLLRREDLFFRLSGDEFILVLIDQPVSAGTALLNQAQQQLRQWAEAEKKAYRCSFCYGLIFVAAGLQLACGTLLSQVDDAMYTQKRLLHIQLKESEKAQMQLKEYHGEVSFSYDSAYLYDALVESTDDYIFINNLRDDVFRYPQAMVEEFGLPGQIVRNAAAVWGEKVHPDDKAAFLEANQIILDGRATSHNVEYRALNQRGEWVWVRCRGKVVFDENGSPVLFAGIISNLSRKNKTDRITGLFNKMVYREETQRLITRRPDTPLAIMQLGLDDFKHINDLYDRSFGDEVLRISAQRIMSLLPENAEVYRLDGDEFGILISGCQPEAIRGIYKKLQTAFDQQMIYEGKRYYCTLSAGCAVYPQDARSFLELVKAAGYALEQAKLNGKNRLEFFTRQILARKIRSLGIIEKMRESVDQNYAGFFLMYQPQVSVTTGQWIGFEALTRWQKEPYGFVPPNEFIPLLEESGMISPVGRWIFRQACAKCAQWSALAPALTMSINLSYLQLMEPDFIDYMQETLAATQVDPGRIIVEMTESVIASRAHALEHLFQRIHDLGMRIAMDDFGTGYSSLDMLKKMPADIVKIDRAFVHGVDASNFDESFIQFIVAICHKVNIEVCAEGVETEAEFQILYPMNVDTIQGYYFGKPMREEEINQKLKAMVSSGQDAVK</sequence>
<dbReference type="SMART" id="SM00086">
    <property type="entry name" value="PAC"/>
    <property type="match status" value="1"/>
</dbReference>
<dbReference type="NCBIfam" id="TIGR00229">
    <property type="entry name" value="sensory_box"/>
    <property type="match status" value="1"/>
</dbReference>
<dbReference type="Gene3D" id="3.30.70.270">
    <property type="match status" value="2"/>
</dbReference>
<feature type="domain" description="GGDEF" evidence="3">
    <location>
        <begin position="299"/>
        <end position="432"/>
    </location>
</feature>
<dbReference type="PROSITE" id="PS50113">
    <property type="entry name" value="PAC"/>
    <property type="match status" value="1"/>
</dbReference>
<dbReference type="RefSeq" id="WP_117894503.1">
    <property type="nucleotide sequence ID" value="NZ_CABJCV010000006.1"/>
</dbReference>
<organism evidence="4 5">
    <name type="scientific">Holdemania filiformis</name>
    <dbReference type="NCBI Taxonomy" id="61171"/>
    <lineage>
        <taxon>Bacteria</taxon>
        <taxon>Bacillati</taxon>
        <taxon>Bacillota</taxon>
        <taxon>Erysipelotrichia</taxon>
        <taxon>Erysipelotrichales</taxon>
        <taxon>Erysipelotrichaceae</taxon>
        <taxon>Holdemania</taxon>
    </lineage>
</organism>
<evidence type="ECO:0000259" key="3">
    <source>
        <dbReference type="PROSITE" id="PS50887"/>
    </source>
</evidence>
<dbReference type="InterPro" id="IPR052155">
    <property type="entry name" value="Biofilm_reg_signaling"/>
</dbReference>
<feature type="domain" description="EAL" evidence="2">
    <location>
        <begin position="739"/>
        <end position="994"/>
    </location>
</feature>
<dbReference type="InterPro" id="IPR000160">
    <property type="entry name" value="GGDEF_dom"/>
</dbReference>
<reference evidence="4 5" key="1">
    <citation type="submission" date="2018-08" db="EMBL/GenBank/DDBJ databases">
        <title>A genome reference for cultivated species of the human gut microbiota.</title>
        <authorList>
            <person name="Zou Y."/>
            <person name="Xue W."/>
            <person name="Luo G."/>
        </authorList>
    </citation>
    <scope>NUCLEOTIDE SEQUENCE [LARGE SCALE GENOMIC DNA]</scope>
    <source>
        <strain evidence="4 5">AF24-29</strain>
    </source>
</reference>
<evidence type="ECO:0000259" key="2">
    <source>
        <dbReference type="PROSITE" id="PS50883"/>
    </source>
</evidence>
<dbReference type="SMART" id="SM00267">
    <property type="entry name" value="GGDEF"/>
    <property type="match status" value="2"/>
</dbReference>
<dbReference type="Gene3D" id="3.20.20.450">
    <property type="entry name" value="EAL domain"/>
    <property type="match status" value="1"/>
</dbReference>
<dbReference type="CDD" id="cd01949">
    <property type="entry name" value="GGDEF"/>
    <property type="match status" value="2"/>
</dbReference>
<dbReference type="InterPro" id="IPR000700">
    <property type="entry name" value="PAS-assoc_C"/>
</dbReference>
<dbReference type="InterPro" id="IPR035965">
    <property type="entry name" value="PAS-like_dom_sf"/>
</dbReference>
<accession>A0A412G396</accession>
<evidence type="ECO:0000313" key="5">
    <source>
        <dbReference type="Proteomes" id="UP000284178"/>
    </source>
</evidence>
<name>A0A412G396_9FIRM</name>
<dbReference type="PANTHER" id="PTHR44757">
    <property type="entry name" value="DIGUANYLATE CYCLASE DGCP"/>
    <property type="match status" value="1"/>
</dbReference>
<proteinExistence type="predicted"/>
<dbReference type="InterPro" id="IPR043128">
    <property type="entry name" value="Rev_trsase/Diguanyl_cyclase"/>
</dbReference>
<dbReference type="Gene3D" id="3.30.450.20">
    <property type="entry name" value="PAS domain"/>
    <property type="match status" value="1"/>
</dbReference>
<dbReference type="PANTHER" id="PTHR44757:SF2">
    <property type="entry name" value="BIOFILM ARCHITECTURE MAINTENANCE PROTEIN MBAA"/>
    <property type="match status" value="1"/>
</dbReference>
<protein>
    <submittedName>
        <fullName evidence="4">EAL domain-containing protein</fullName>
    </submittedName>
</protein>
<dbReference type="Pfam" id="PF00990">
    <property type="entry name" value="GGDEF"/>
    <property type="match status" value="2"/>
</dbReference>
<feature type="domain" description="GGDEF" evidence="3">
    <location>
        <begin position="598"/>
        <end position="730"/>
    </location>
</feature>
<dbReference type="SUPFAM" id="SSF55785">
    <property type="entry name" value="PYP-like sensor domain (PAS domain)"/>
    <property type="match status" value="1"/>
</dbReference>
<dbReference type="SUPFAM" id="SSF55073">
    <property type="entry name" value="Nucleotide cyclase"/>
    <property type="match status" value="2"/>
</dbReference>
<dbReference type="PROSITE" id="PS50883">
    <property type="entry name" value="EAL"/>
    <property type="match status" value="1"/>
</dbReference>
<dbReference type="CDD" id="cd01948">
    <property type="entry name" value="EAL"/>
    <property type="match status" value="1"/>
</dbReference>
<dbReference type="Pfam" id="PF08447">
    <property type="entry name" value="PAS_3"/>
    <property type="match status" value="1"/>
</dbReference>
<evidence type="ECO:0000313" key="4">
    <source>
        <dbReference type="EMBL" id="RGR75006.1"/>
    </source>
</evidence>
<dbReference type="SUPFAM" id="SSF141868">
    <property type="entry name" value="EAL domain-like"/>
    <property type="match status" value="1"/>
</dbReference>